<protein>
    <recommendedName>
        <fullName evidence="1">M23ase beta-sheet core domain-containing protein</fullName>
    </recommendedName>
</protein>
<dbReference type="EMBL" id="JACIIZ010000002">
    <property type="protein sequence ID" value="MBB6250221.1"/>
    <property type="molecule type" value="Genomic_DNA"/>
</dbReference>
<dbReference type="PANTHER" id="PTHR21666:SF270">
    <property type="entry name" value="MUREIN HYDROLASE ACTIVATOR ENVC"/>
    <property type="match status" value="1"/>
</dbReference>
<dbReference type="Gene3D" id="2.70.70.10">
    <property type="entry name" value="Glucose Permease (Domain IIA)"/>
    <property type="match status" value="1"/>
</dbReference>
<dbReference type="Proteomes" id="UP000539175">
    <property type="component" value="Unassembled WGS sequence"/>
</dbReference>
<evidence type="ECO:0000313" key="2">
    <source>
        <dbReference type="EMBL" id="MBB6250221.1"/>
    </source>
</evidence>
<dbReference type="SUPFAM" id="SSF51261">
    <property type="entry name" value="Duplicated hybrid motif"/>
    <property type="match status" value="1"/>
</dbReference>
<feature type="domain" description="M23ase beta-sheet core" evidence="1">
    <location>
        <begin position="240"/>
        <end position="339"/>
    </location>
</feature>
<accession>A0A7X0AX10</accession>
<dbReference type="RefSeq" id="WP_184797597.1">
    <property type="nucleotide sequence ID" value="NZ_JACIIZ010000002.1"/>
</dbReference>
<proteinExistence type="predicted"/>
<name>A0A7X0AX10_9PROT</name>
<dbReference type="GO" id="GO:0004222">
    <property type="term" value="F:metalloendopeptidase activity"/>
    <property type="evidence" value="ECO:0007669"/>
    <property type="project" value="TreeGrafter"/>
</dbReference>
<keyword evidence="3" id="KW-1185">Reference proteome</keyword>
<sequence>MVRRYVLGVVVSAVLTFGTTVPVYAQQAEPVAHSITPLDIRVLRPASVVPTTDGRHLVFEAVISNFSTLPLTLSALRLGTVEQPEALGRFEDKALAELLQRPGGKAAEPSAEGGPSPATIGGNSFAVALFDVPVSDGIMVGDVRLGLSIAPFRPGLPDTTLNATVPVPLDRTPAVVLSSPLMGLGWVAFNALSNTSIHRTTLMVVDGQARVPERYAIDFMKLGEDGREFSGDQASNDSWAGYGQPILAVADGVIESIRDGLPDNVPGQPAAQKATLDTIAGNQVILHIGGVYVVYAHLIPGSIAVRPGQAVRRGQVLGRLGNSGQSDAPHLHLQVGDQGHVAAADGLPFVFDAFTLAGVVPDADALDKGQAWRPDQAPQPRHRQLPVENAVMGF</sequence>
<dbReference type="InterPro" id="IPR050570">
    <property type="entry name" value="Cell_wall_metabolism_enzyme"/>
</dbReference>
<dbReference type="InterPro" id="IPR011055">
    <property type="entry name" value="Dup_hybrid_motif"/>
</dbReference>
<dbReference type="AlphaFoldDB" id="A0A7X0AX10"/>
<gene>
    <name evidence="2" type="ORF">FHS74_000762</name>
</gene>
<comment type="caution">
    <text evidence="2">The sequence shown here is derived from an EMBL/GenBank/DDBJ whole genome shotgun (WGS) entry which is preliminary data.</text>
</comment>
<reference evidence="2 3" key="1">
    <citation type="submission" date="2020-08" db="EMBL/GenBank/DDBJ databases">
        <title>Genomic Encyclopedia of Type Strains, Phase IV (KMG-IV): sequencing the most valuable type-strain genomes for metagenomic binning, comparative biology and taxonomic classification.</title>
        <authorList>
            <person name="Goeker M."/>
        </authorList>
    </citation>
    <scope>NUCLEOTIDE SEQUENCE [LARGE SCALE GENOMIC DNA]</scope>
    <source>
        <strain evidence="2 3">DSM 22198</strain>
    </source>
</reference>
<dbReference type="InterPro" id="IPR016047">
    <property type="entry name" value="M23ase_b-sheet_dom"/>
</dbReference>
<organism evidence="2 3">
    <name type="scientific">Nitrospirillum iridis</name>
    <dbReference type="NCBI Taxonomy" id="765888"/>
    <lineage>
        <taxon>Bacteria</taxon>
        <taxon>Pseudomonadati</taxon>
        <taxon>Pseudomonadota</taxon>
        <taxon>Alphaproteobacteria</taxon>
        <taxon>Rhodospirillales</taxon>
        <taxon>Azospirillaceae</taxon>
        <taxon>Nitrospirillum</taxon>
    </lineage>
</organism>
<dbReference type="PANTHER" id="PTHR21666">
    <property type="entry name" value="PEPTIDASE-RELATED"/>
    <property type="match status" value="1"/>
</dbReference>
<evidence type="ECO:0000259" key="1">
    <source>
        <dbReference type="Pfam" id="PF01551"/>
    </source>
</evidence>
<dbReference type="CDD" id="cd12797">
    <property type="entry name" value="M23_peptidase"/>
    <property type="match status" value="1"/>
</dbReference>
<dbReference type="Pfam" id="PF01551">
    <property type="entry name" value="Peptidase_M23"/>
    <property type="match status" value="1"/>
</dbReference>
<evidence type="ECO:0000313" key="3">
    <source>
        <dbReference type="Proteomes" id="UP000539175"/>
    </source>
</evidence>